<evidence type="ECO:0000313" key="2">
    <source>
        <dbReference type="Proteomes" id="UP000178187"/>
    </source>
</evidence>
<name>A0A1G1KWU7_9BACT</name>
<sequence>MALAVAKETEKDQLRQKTLDVAKRHKASWIELGQYLYSIHKDKLFKGWGYLTFEGYCKTELGIKETTAAKLLKSYYFLEKEEPQIAKGDFTEEDTAKTIPNYESVNILRLAKENKNIAPADFADLRSAVIDSAKEPKEVKAQYRKLLSDREVKDPVEVRKTRRNAAIKRLITILDNTKHELGNEHLLPDYLLKQIDDLKKKLQDQLE</sequence>
<dbReference type="EMBL" id="MHFR01000042">
    <property type="protein sequence ID" value="OGW97390.1"/>
    <property type="molecule type" value="Genomic_DNA"/>
</dbReference>
<protein>
    <submittedName>
        <fullName evidence="1">Uncharacterized protein</fullName>
    </submittedName>
</protein>
<organism evidence="1 2">
    <name type="scientific">Candidatus Danuiimicrobium aquiferis</name>
    <dbReference type="NCBI Taxonomy" id="1801832"/>
    <lineage>
        <taxon>Bacteria</taxon>
        <taxon>Pseudomonadati</taxon>
        <taxon>Candidatus Omnitrophota</taxon>
        <taxon>Candidatus Danuiimicrobium</taxon>
    </lineage>
</organism>
<dbReference type="Proteomes" id="UP000178187">
    <property type="component" value="Unassembled WGS sequence"/>
</dbReference>
<accession>A0A1G1KWU7</accession>
<evidence type="ECO:0000313" key="1">
    <source>
        <dbReference type="EMBL" id="OGW97390.1"/>
    </source>
</evidence>
<reference evidence="1 2" key="1">
    <citation type="journal article" date="2016" name="Nat. Commun.">
        <title>Thousands of microbial genomes shed light on interconnected biogeochemical processes in an aquifer system.</title>
        <authorList>
            <person name="Anantharaman K."/>
            <person name="Brown C.T."/>
            <person name="Hug L.A."/>
            <person name="Sharon I."/>
            <person name="Castelle C.J."/>
            <person name="Probst A.J."/>
            <person name="Thomas B.C."/>
            <person name="Singh A."/>
            <person name="Wilkins M.J."/>
            <person name="Karaoz U."/>
            <person name="Brodie E.L."/>
            <person name="Williams K.H."/>
            <person name="Hubbard S.S."/>
            <person name="Banfield J.F."/>
        </authorList>
    </citation>
    <scope>NUCLEOTIDE SEQUENCE [LARGE SCALE GENOMIC DNA]</scope>
</reference>
<proteinExistence type="predicted"/>
<dbReference type="AlphaFoldDB" id="A0A1G1KWU7"/>
<comment type="caution">
    <text evidence="1">The sequence shown here is derived from an EMBL/GenBank/DDBJ whole genome shotgun (WGS) entry which is preliminary data.</text>
</comment>
<gene>
    <name evidence="1" type="ORF">A3G33_09350</name>
</gene>